<dbReference type="SUPFAM" id="SSF53756">
    <property type="entry name" value="UDP-Glycosyltransferase/glycogen phosphorylase"/>
    <property type="match status" value="1"/>
</dbReference>
<dbReference type="eggNOG" id="COG0438">
    <property type="taxonomic scope" value="Bacteria"/>
</dbReference>
<evidence type="ECO:0000256" key="7">
    <source>
        <dbReference type="ARBA" id="ARBA00022803"/>
    </source>
</evidence>
<dbReference type="InterPro" id="IPR011990">
    <property type="entry name" value="TPR-like_helical_dom_sf"/>
</dbReference>
<evidence type="ECO:0000259" key="10">
    <source>
        <dbReference type="Pfam" id="PF13844"/>
    </source>
</evidence>
<dbReference type="InterPro" id="IPR029489">
    <property type="entry name" value="OGT/SEC/SPY_C"/>
</dbReference>
<dbReference type="Pfam" id="PF13844">
    <property type="entry name" value="Glyco_transf_41"/>
    <property type="match status" value="1"/>
</dbReference>
<dbReference type="Gene3D" id="1.25.40.10">
    <property type="entry name" value="Tetratricopeptide repeat domain"/>
    <property type="match status" value="1"/>
</dbReference>
<comment type="similarity">
    <text evidence="2">Belongs to the glycosyltransferase 41 family. O-GlcNAc transferase subfamily.</text>
</comment>
<evidence type="ECO:0000256" key="3">
    <source>
        <dbReference type="ARBA" id="ARBA00011970"/>
    </source>
</evidence>
<dbReference type="InterPro" id="IPR029044">
    <property type="entry name" value="Nucleotide-diphossugar_trans"/>
</dbReference>
<comment type="caution">
    <text evidence="11">The sequence shown here is derived from an EMBL/GenBank/DDBJ whole genome shotgun (WGS) entry which is preliminary data.</text>
</comment>
<dbReference type="SUPFAM" id="SSF48452">
    <property type="entry name" value="TPR-like"/>
    <property type="match status" value="1"/>
</dbReference>
<dbReference type="Gene3D" id="3.90.550.10">
    <property type="entry name" value="Spore Coat Polysaccharide Biosynthesis Protein SpsA, Chain A"/>
    <property type="match status" value="1"/>
</dbReference>
<dbReference type="EC" id="2.4.1.255" evidence="3"/>
<dbReference type="PANTHER" id="PTHR44835:SF1">
    <property type="entry name" value="PROTEIN O-GLCNAC TRANSFERASE"/>
    <property type="match status" value="1"/>
</dbReference>
<evidence type="ECO:0000313" key="11">
    <source>
        <dbReference type="EMBL" id="CCG41159.1"/>
    </source>
</evidence>
<evidence type="ECO:0000256" key="5">
    <source>
        <dbReference type="ARBA" id="ARBA00022679"/>
    </source>
</evidence>
<dbReference type="CDD" id="cd04186">
    <property type="entry name" value="GT_2_like_c"/>
    <property type="match status" value="1"/>
</dbReference>
<organism evidence="11 12">
    <name type="scientific">Magnetospirillum molischianum DSM 120</name>
    <dbReference type="NCBI Taxonomy" id="1150626"/>
    <lineage>
        <taxon>Bacteria</taxon>
        <taxon>Pseudomonadati</taxon>
        <taxon>Pseudomonadota</taxon>
        <taxon>Alphaproteobacteria</taxon>
        <taxon>Rhodospirillales</taxon>
        <taxon>Rhodospirillaceae</taxon>
        <taxon>Magnetospirillum</taxon>
    </lineage>
</organism>
<evidence type="ECO:0000313" key="12">
    <source>
        <dbReference type="Proteomes" id="UP000004169"/>
    </source>
</evidence>
<dbReference type="eggNOG" id="COG3914">
    <property type="taxonomic scope" value="Bacteria"/>
</dbReference>
<dbReference type="GO" id="GO:0097363">
    <property type="term" value="F:protein O-acetylglucosaminyltransferase activity"/>
    <property type="evidence" value="ECO:0007669"/>
    <property type="project" value="UniProtKB-EC"/>
</dbReference>
<dbReference type="InterPro" id="IPR019734">
    <property type="entry name" value="TPR_rpt"/>
</dbReference>
<accession>H8FS21</accession>
<sequence length="1373" mass="149066">MGRWTTARLAARRARRLAPTDCDALRHSAALELDAGNLPVAAELCHTLLHLAPALPAAHVMASFAHQASNQMAAAERHAEQAVALAPNDAESWRCLGHVRHRQNRLAEAEDALHHAHALAPRRSDVLGQLAWVLVMDDRLPEALIALRKACDLTPERGECWLEQAELLALAGRHQDAIAAALKAVGSGPLRYAADALLARIHLWQGLAAPDDRDHAWRNAADRAGRLLYRDSQHPEAAHVAVRLAAAAYPPAADLVRLLPADLHRRVLRECLEWLAGFGNVQETLRITQAARTAFPQESEMEIACLYLDAMAGPLPPTATARQLRQWGLEHGVAWGALPPRPRPAPTPGQRLNVAYLASHYHHALLTGVLATHDPAVVTLHLYTDDVEALPPDLRSRVLVHPLAGVDLAASCAANDIDVVVDTVGLHPFHGQAEVLRFLRRRLAPLQCGWFGSWGPSGGLFDMLITDSVALPPALAEHHDEDCLTLSGGQWCWTPPAVAPAIGPSPAVETGIVTFGCPVRGFRLSRICLETWADLLASVAESRLMLLGRHAHDGEFRAEVSALLHERGIAPERVIYRFQQPYADYLHSFAAIDIALDSFPANGGLCLADALWMGVPVVTLAGSGLMAERQGASLLAAAGGADWIATRPADYLAIARTLAADRQGLAEIRRTLRDRLRAAPLLNARRVTAQLEAAWLQARDGLTAITAAPDHKSRCQALARRALAVWLKRDGVLRLPAPDRPDLSVVIVLYNQAGLSLRALVALADQQQENIETIIVDNASTDETPAMLARVSGAIVLRNDDNVGFLLAANQGAARARGKQILFLNNDAFLHREALATAQRCLESDPSIGVVGGRVVLVDGSLQEAGGIVFNDGSTVGYGRGENPARPEFRFRRDVDYVSGAFLLLPRPLWQALGGFETALAPAYYEDTDLCLRVHRAGFRVVYDPAVILTHVEGGSTLTSDAAAIMIRRNRSAFLARHADFLRSRPSPATARPVRDRWAAVPAPRVLVIDNGVPHTARGAGNPRARLMLSALAGCHVTFFPMWIAESDWTAVYQTLPAEIEVALDQNASTLEDFLDRRQGLYDVLLVSRPPNMAIIEAIRRRRPHLFATMRVVYDAEALFARRDIIQAAVTGRPLSRVEAHRRLQEELDLGAHADRVLAVSRREAHLFAVGGAARVDIVSHAQSPHPAPPTRSGRSGFLFLGALTPGSPNEDSLVWLVETVLPRLSLRRAAPPPCLTIIGECRSARIAALACERVRLVGRVEDPTPWYDQAAVFVAPTRFAAGIPLKVIEAAAAGLPVVATPLLVRQLGWGNGTEILVGRDADGFAAAMAALHEDDALWRRIRDSAMARVIEEHDPDRFRATLREAVLTEAAR</sequence>
<dbReference type="eggNOG" id="COG1216">
    <property type="taxonomic scope" value="Bacteria"/>
</dbReference>
<keyword evidence="5 11" id="KW-0808">Transferase</keyword>
<evidence type="ECO:0000256" key="8">
    <source>
        <dbReference type="PROSITE-ProRule" id="PRU00339"/>
    </source>
</evidence>
<keyword evidence="7 8" id="KW-0802">TPR repeat</keyword>
<name>H8FS21_MAGML</name>
<dbReference type="EMBL" id="CAHP01000019">
    <property type="protein sequence ID" value="CCG41159.1"/>
    <property type="molecule type" value="Genomic_DNA"/>
</dbReference>
<dbReference type="Pfam" id="PF00535">
    <property type="entry name" value="Glycos_transf_2"/>
    <property type="match status" value="1"/>
</dbReference>
<reference evidence="11 12" key="1">
    <citation type="journal article" date="2012" name="J. Bacteriol.">
        <title>Draft Genome Sequence of the Purple Photosynthetic Bacterium Phaeospirillum molischianum DSM120, a Particularly Versatile Bacterium.</title>
        <authorList>
            <person name="Duquesne K."/>
            <person name="Prima V."/>
            <person name="Ji B."/>
            <person name="Rouy Z."/>
            <person name="Medigue C."/>
            <person name="Talla E."/>
            <person name="Sturgis J.N."/>
        </authorList>
    </citation>
    <scope>NUCLEOTIDE SEQUENCE [LARGE SCALE GENOMIC DNA]</scope>
    <source>
        <strain evidence="12">DSM120</strain>
    </source>
</reference>
<dbReference type="Proteomes" id="UP000004169">
    <property type="component" value="Unassembled WGS sequence"/>
</dbReference>
<gene>
    <name evidence="11" type="ORF">PHAMO_260026</name>
</gene>
<comment type="pathway">
    <text evidence="1">Protein modification; protein glycosylation.</text>
</comment>
<dbReference type="InterPro" id="IPR051939">
    <property type="entry name" value="Glycosyltr_41/O-GlcNAc_trsf"/>
</dbReference>
<keyword evidence="6" id="KW-0677">Repeat</keyword>
<evidence type="ECO:0000259" key="9">
    <source>
        <dbReference type="Pfam" id="PF00535"/>
    </source>
</evidence>
<feature type="domain" description="Glycosyltransferase 2-like" evidence="9">
    <location>
        <begin position="744"/>
        <end position="861"/>
    </location>
</feature>
<dbReference type="PROSITE" id="PS50005">
    <property type="entry name" value="TPR"/>
    <property type="match status" value="1"/>
</dbReference>
<protein>
    <recommendedName>
        <fullName evidence="3">protein O-GlcNAc transferase</fullName>
        <ecNumber evidence="3">2.4.1.255</ecNumber>
    </recommendedName>
</protein>
<dbReference type="STRING" id="1150626.PHAMO_260026"/>
<dbReference type="RefSeq" id="WP_002728012.1">
    <property type="nucleotide sequence ID" value="NZ_CAHP01000019.1"/>
</dbReference>
<evidence type="ECO:0000256" key="6">
    <source>
        <dbReference type="ARBA" id="ARBA00022737"/>
    </source>
</evidence>
<dbReference type="Gene3D" id="3.40.50.11380">
    <property type="match status" value="1"/>
</dbReference>
<evidence type="ECO:0000256" key="2">
    <source>
        <dbReference type="ARBA" id="ARBA00005386"/>
    </source>
</evidence>
<proteinExistence type="inferred from homology"/>
<dbReference type="InterPro" id="IPR001173">
    <property type="entry name" value="Glyco_trans_2-like"/>
</dbReference>
<dbReference type="PANTHER" id="PTHR44835">
    <property type="entry name" value="UDP-N-ACETYLGLUCOSAMINE--PEPTIDE N-ACETYLGLUCOSAMINYLTRANSFERASE SPINDLY-RELATED"/>
    <property type="match status" value="1"/>
</dbReference>
<evidence type="ECO:0000256" key="1">
    <source>
        <dbReference type="ARBA" id="ARBA00004922"/>
    </source>
</evidence>
<keyword evidence="12" id="KW-1185">Reference proteome</keyword>
<feature type="domain" description="O-GlcNAc transferase C-terminal" evidence="10">
    <location>
        <begin position="527"/>
        <end position="690"/>
    </location>
</feature>
<dbReference type="SUPFAM" id="SSF53448">
    <property type="entry name" value="Nucleotide-diphospho-sugar transferases"/>
    <property type="match status" value="1"/>
</dbReference>
<feature type="repeat" description="TPR" evidence="8">
    <location>
        <begin position="90"/>
        <end position="123"/>
    </location>
</feature>
<dbReference type="SMART" id="SM00028">
    <property type="entry name" value="TPR"/>
    <property type="match status" value="4"/>
</dbReference>
<dbReference type="Pfam" id="PF13692">
    <property type="entry name" value="Glyco_trans_1_4"/>
    <property type="match status" value="1"/>
</dbReference>
<keyword evidence="4" id="KW-0328">Glycosyltransferase</keyword>
<dbReference type="Gene3D" id="3.40.50.2000">
    <property type="entry name" value="Glycogen Phosphorylase B"/>
    <property type="match status" value="2"/>
</dbReference>
<evidence type="ECO:0000256" key="4">
    <source>
        <dbReference type="ARBA" id="ARBA00022676"/>
    </source>
</evidence>